<feature type="non-terminal residue" evidence="1">
    <location>
        <position position="1"/>
    </location>
</feature>
<gene>
    <name evidence="1" type="ORF">IZO911_LOCUS45999</name>
</gene>
<sequence length="50" mass="5599">ICSDTAVVATLETLNTNLNYRILDNFIGKFTDSTTKYYSTIPNANSNNHE</sequence>
<evidence type="ECO:0000313" key="2">
    <source>
        <dbReference type="Proteomes" id="UP000663860"/>
    </source>
</evidence>
<dbReference type="AlphaFoldDB" id="A0A815V5K9"/>
<proteinExistence type="predicted"/>
<comment type="caution">
    <text evidence="1">The sequence shown here is derived from an EMBL/GenBank/DDBJ whole genome shotgun (WGS) entry which is preliminary data.</text>
</comment>
<accession>A0A815V5K9</accession>
<protein>
    <submittedName>
        <fullName evidence="1">Uncharacterized protein</fullName>
    </submittedName>
</protein>
<dbReference type="EMBL" id="CAJNOE010007029">
    <property type="protein sequence ID" value="CAF1526180.1"/>
    <property type="molecule type" value="Genomic_DNA"/>
</dbReference>
<evidence type="ECO:0000313" key="1">
    <source>
        <dbReference type="EMBL" id="CAF1526180.1"/>
    </source>
</evidence>
<name>A0A815V5K9_9BILA</name>
<dbReference type="Proteomes" id="UP000663860">
    <property type="component" value="Unassembled WGS sequence"/>
</dbReference>
<organism evidence="1 2">
    <name type="scientific">Adineta steineri</name>
    <dbReference type="NCBI Taxonomy" id="433720"/>
    <lineage>
        <taxon>Eukaryota</taxon>
        <taxon>Metazoa</taxon>
        <taxon>Spiralia</taxon>
        <taxon>Gnathifera</taxon>
        <taxon>Rotifera</taxon>
        <taxon>Eurotatoria</taxon>
        <taxon>Bdelloidea</taxon>
        <taxon>Adinetida</taxon>
        <taxon>Adinetidae</taxon>
        <taxon>Adineta</taxon>
    </lineage>
</organism>
<reference evidence="1" key="1">
    <citation type="submission" date="2021-02" db="EMBL/GenBank/DDBJ databases">
        <authorList>
            <person name="Nowell W R."/>
        </authorList>
    </citation>
    <scope>NUCLEOTIDE SEQUENCE</scope>
</reference>